<dbReference type="Proteomes" id="UP001305779">
    <property type="component" value="Unassembled WGS sequence"/>
</dbReference>
<evidence type="ECO:0000256" key="2">
    <source>
        <dbReference type="ARBA" id="ARBA00022692"/>
    </source>
</evidence>
<dbReference type="EMBL" id="JAXOVC010000006">
    <property type="protein sequence ID" value="KAK4500045.1"/>
    <property type="molecule type" value="Genomic_DNA"/>
</dbReference>
<dbReference type="InterPro" id="IPR020846">
    <property type="entry name" value="MFS_dom"/>
</dbReference>
<sequence length="566" mass="60199">MPTSTEAISMEEVPKSTSCQSSKTDVTSIQNTKVLIKDEEATIGEDTPETNKKTGSTGLEIACITIALCLSVFCMALDNTIISTAIPQITDDFHSLGDVGWYGSAYLLTQSAFQLPAGKLYSEASVKRIYLVFMAIFEIGSVVCGAAPNSVALIVGRAIAGLGASGIFSGAMLILSKAVPLEKRPAYMGLIGGVYGLSSVAGPLMGGAFTDKVTWRLCFYINLPFGLISVVFIAIFYREDASPLYPTWPALNDIRGLLERLDVLGTVILVPTIICLLLAVQWGGHQYAWSDGRIIALFVLFGLLLCAFLAIQLWKGSKAMVPPRVIAQRSMVAGVWFVFCLGAAFVLFTYYLPIWFQAVKDTSAVRSGINVLPMILSLVICTMISGLLVTRFGYYTHFFILSSICLALGSGLLTQLEPGTSASTWIGFEILLGAGVGFGVQQMLVAAQVVLAANDVATGTALVMFAQTLGGTLFLAVAQSVFQRKLLQGLEQKAPQVDAAALVASGATAYQGTVPTEYLSSVHDAYNEALTETFVAGVVIAAMSILGALGMEWKNVHTAKKSQVAA</sequence>
<feature type="transmembrane region" description="Helical" evidence="6">
    <location>
        <begin position="129"/>
        <end position="147"/>
    </location>
</feature>
<dbReference type="InterPro" id="IPR036259">
    <property type="entry name" value="MFS_trans_sf"/>
</dbReference>
<feature type="transmembrane region" description="Helical" evidence="6">
    <location>
        <begin position="217"/>
        <end position="237"/>
    </location>
</feature>
<accession>A0ABR0EEX8</accession>
<feature type="transmembrane region" description="Helical" evidence="6">
    <location>
        <begin position="334"/>
        <end position="356"/>
    </location>
</feature>
<evidence type="ECO:0000256" key="1">
    <source>
        <dbReference type="ARBA" id="ARBA00004141"/>
    </source>
</evidence>
<dbReference type="PROSITE" id="PS50850">
    <property type="entry name" value="MFS"/>
    <property type="match status" value="1"/>
</dbReference>
<feature type="region of interest" description="Disordered" evidence="5">
    <location>
        <begin position="1"/>
        <end position="22"/>
    </location>
</feature>
<evidence type="ECO:0000313" key="8">
    <source>
        <dbReference type="EMBL" id="KAK4500045.1"/>
    </source>
</evidence>
<keyword evidence="2 6" id="KW-0812">Transmembrane</keyword>
<proteinExistence type="predicted"/>
<organism evidence="8 9">
    <name type="scientific">Zasmidium cellare</name>
    <name type="common">Wine cellar mold</name>
    <name type="synonym">Racodium cellare</name>
    <dbReference type="NCBI Taxonomy" id="395010"/>
    <lineage>
        <taxon>Eukaryota</taxon>
        <taxon>Fungi</taxon>
        <taxon>Dikarya</taxon>
        <taxon>Ascomycota</taxon>
        <taxon>Pezizomycotina</taxon>
        <taxon>Dothideomycetes</taxon>
        <taxon>Dothideomycetidae</taxon>
        <taxon>Mycosphaerellales</taxon>
        <taxon>Mycosphaerellaceae</taxon>
        <taxon>Zasmidium</taxon>
    </lineage>
</organism>
<comment type="caution">
    <text evidence="8">The sequence shown here is derived from an EMBL/GenBank/DDBJ whole genome shotgun (WGS) entry which is preliminary data.</text>
</comment>
<evidence type="ECO:0000259" key="7">
    <source>
        <dbReference type="PROSITE" id="PS50850"/>
    </source>
</evidence>
<feature type="transmembrane region" description="Helical" evidence="6">
    <location>
        <begin position="294"/>
        <end position="314"/>
    </location>
</feature>
<feature type="domain" description="Major facilitator superfamily (MFS) profile" evidence="7">
    <location>
        <begin position="64"/>
        <end position="556"/>
    </location>
</feature>
<evidence type="ECO:0000313" key="9">
    <source>
        <dbReference type="Proteomes" id="UP001305779"/>
    </source>
</evidence>
<feature type="transmembrane region" description="Helical" evidence="6">
    <location>
        <begin position="425"/>
        <end position="444"/>
    </location>
</feature>
<feature type="transmembrane region" description="Helical" evidence="6">
    <location>
        <begin position="263"/>
        <end position="282"/>
    </location>
</feature>
<name>A0ABR0EEX8_ZASCE</name>
<dbReference type="Gene3D" id="1.20.1250.20">
    <property type="entry name" value="MFS general substrate transporter like domains"/>
    <property type="match status" value="1"/>
</dbReference>
<evidence type="ECO:0000256" key="5">
    <source>
        <dbReference type="SAM" id="MobiDB-lite"/>
    </source>
</evidence>
<dbReference type="Gene3D" id="1.20.1720.10">
    <property type="entry name" value="Multidrug resistance protein D"/>
    <property type="match status" value="1"/>
</dbReference>
<dbReference type="PANTHER" id="PTHR23501">
    <property type="entry name" value="MAJOR FACILITATOR SUPERFAMILY"/>
    <property type="match status" value="1"/>
</dbReference>
<feature type="transmembrane region" description="Helical" evidence="6">
    <location>
        <begin position="394"/>
        <end position="413"/>
    </location>
</feature>
<dbReference type="Pfam" id="PF07690">
    <property type="entry name" value="MFS_1"/>
    <property type="match status" value="1"/>
</dbReference>
<feature type="transmembrane region" description="Helical" evidence="6">
    <location>
        <begin position="154"/>
        <end position="174"/>
    </location>
</feature>
<keyword evidence="9" id="KW-1185">Reference proteome</keyword>
<keyword evidence="3 6" id="KW-1133">Transmembrane helix</keyword>
<feature type="transmembrane region" description="Helical" evidence="6">
    <location>
        <begin position="186"/>
        <end position="205"/>
    </location>
</feature>
<dbReference type="SUPFAM" id="SSF103473">
    <property type="entry name" value="MFS general substrate transporter"/>
    <property type="match status" value="1"/>
</dbReference>
<evidence type="ECO:0000256" key="4">
    <source>
        <dbReference type="ARBA" id="ARBA00023136"/>
    </source>
</evidence>
<keyword evidence="4 6" id="KW-0472">Membrane</keyword>
<dbReference type="InterPro" id="IPR011701">
    <property type="entry name" value="MFS"/>
</dbReference>
<feature type="transmembrane region" description="Helical" evidence="6">
    <location>
        <begin position="456"/>
        <end position="477"/>
    </location>
</feature>
<dbReference type="CDD" id="cd17502">
    <property type="entry name" value="MFS_Azr1_MDR_like"/>
    <property type="match status" value="1"/>
</dbReference>
<dbReference type="PANTHER" id="PTHR23501:SF199">
    <property type="entry name" value="MFS EFFLUX TRANSPORTER INPD-RELATED"/>
    <property type="match status" value="1"/>
</dbReference>
<protein>
    <recommendedName>
        <fullName evidence="7">Major facilitator superfamily (MFS) profile domain-containing protein</fullName>
    </recommendedName>
</protein>
<evidence type="ECO:0000256" key="6">
    <source>
        <dbReference type="SAM" id="Phobius"/>
    </source>
</evidence>
<gene>
    <name evidence="8" type="ORF">PRZ48_008231</name>
</gene>
<evidence type="ECO:0000256" key="3">
    <source>
        <dbReference type="ARBA" id="ARBA00022989"/>
    </source>
</evidence>
<dbReference type="PRINTS" id="PR01036">
    <property type="entry name" value="TCRTETB"/>
</dbReference>
<reference evidence="8 9" key="1">
    <citation type="journal article" date="2023" name="G3 (Bethesda)">
        <title>A chromosome-level genome assembly of Zasmidium syzygii isolated from banana leaves.</title>
        <authorList>
            <person name="van Westerhoven A.C."/>
            <person name="Mehrabi R."/>
            <person name="Talebi R."/>
            <person name="Steentjes M.B.F."/>
            <person name="Corcolon B."/>
            <person name="Chong P.A."/>
            <person name="Kema G.H.J."/>
            <person name="Seidl M.F."/>
        </authorList>
    </citation>
    <scope>NUCLEOTIDE SEQUENCE [LARGE SCALE GENOMIC DNA]</scope>
    <source>
        <strain evidence="8 9">P124</strain>
    </source>
</reference>
<feature type="transmembrane region" description="Helical" evidence="6">
    <location>
        <begin position="368"/>
        <end position="388"/>
    </location>
</feature>
<comment type="subcellular location">
    <subcellularLocation>
        <location evidence="1">Membrane</location>
        <topology evidence="1">Multi-pass membrane protein</topology>
    </subcellularLocation>
</comment>
<feature type="transmembrane region" description="Helical" evidence="6">
    <location>
        <begin position="534"/>
        <end position="553"/>
    </location>
</feature>